<organism evidence="1 2">
    <name type="scientific">Corynebacterium spheniscorum</name>
    <dbReference type="NCBI Taxonomy" id="185761"/>
    <lineage>
        <taxon>Bacteria</taxon>
        <taxon>Bacillati</taxon>
        <taxon>Actinomycetota</taxon>
        <taxon>Actinomycetes</taxon>
        <taxon>Mycobacteriales</taxon>
        <taxon>Corynebacteriaceae</taxon>
        <taxon>Corynebacterium</taxon>
    </lineage>
</organism>
<dbReference type="Proteomes" id="UP000199065">
    <property type="component" value="Unassembled WGS sequence"/>
</dbReference>
<name>A0A1I2RSK0_9CORY</name>
<evidence type="ECO:0000313" key="1">
    <source>
        <dbReference type="EMBL" id="SFG43063.1"/>
    </source>
</evidence>
<proteinExistence type="predicted"/>
<sequence>MTSSPAVYWVNSKNKAAPVNRGRFSVGLAFIPPEGLSPAGIVSKVVGSIAASDGYHAGLRSFVLVHGK</sequence>
<protein>
    <submittedName>
        <fullName evidence="1">Uncharacterized protein</fullName>
    </submittedName>
</protein>
<reference evidence="1 2" key="1">
    <citation type="submission" date="2016-10" db="EMBL/GenBank/DDBJ databases">
        <authorList>
            <person name="de Groot N.N."/>
        </authorList>
    </citation>
    <scope>NUCLEOTIDE SEQUENCE [LARGE SCALE GENOMIC DNA]</scope>
    <source>
        <strain>J11</strain>
        <strain evidence="2">PG 39</strain>
    </source>
</reference>
<dbReference type="EMBL" id="FOPJ01000004">
    <property type="protein sequence ID" value="SFG43063.1"/>
    <property type="molecule type" value="Genomic_DNA"/>
</dbReference>
<dbReference type="AlphaFoldDB" id="A0A1I2RSK0"/>
<dbReference type="STRING" id="185761.SAMN05660282_00851"/>
<evidence type="ECO:0000313" key="2">
    <source>
        <dbReference type="Proteomes" id="UP000199065"/>
    </source>
</evidence>
<keyword evidence="2" id="KW-1185">Reference proteome</keyword>
<gene>
    <name evidence="1" type="ORF">SAMN05660282_00851</name>
</gene>
<accession>A0A1I2RSK0</accession>